<dbReference type="GO" id="GO:0005524">
    <property type="term" value="F:ATP binding"/>
    <property type="evidence" value="ECO:0007669"/>
    <property type="project" value="UniProtKB-KW"/>
</dbReference>
<keyword evidence="12" id="KW-1185">Reference proteome</keyword>
<keyword evidence="9" id="KW-0460">Magnesium</keyword>
<evidence type="ECO:0000313" key="12">
    <source>
        <dbReference type="Proteomes" id="UP000234790"/>
    </source>
</evidence>
<keyword evidence="7" id="KW-0547">Nucleotide-binding</keyword>
<evidence type="ECO:0000256" key="9">
    <source>
        <dbReference type="ARBA" id="ARBA00022842"/>
    </source>
</evidence>
<dbReference type="InterPro" id="IPR003442">
    <property type="entry name" value="T6A_TsaE"/>
</dbReference>
<organism evidence="11 12">
    <name type="scientific">Spiroplasma monobiae MQ-1</name>
    <dbReference type="NCBI Taxonomy" id="1336748"/>
    <lineage>
        <taxon>Bacteria</taxon>
        <taxon>Bacillati</taxon>
        <taxon>Mycoplasmatota</taxon>
        <taxon>Mollicutes</taxon>
        <taxon>Entomoplasmatales</taxon>
        <taxon>Spiroplasmataceae</taxon>
        <taxon>Spiroplasma</taxon>
    </lineage>
</organism>
<evidence type="ECO:0000256" key="10">
    <source>
        <dbReference type="ARBA" id="ARBA00032441"/>
    </source>
</evidence>
<dbReference type="RefSeq" id="WP_101780460.1">
    <property type="nucleotide sequence ID" value="NZ_CP025543.1"/>
</dbReference>
<dbReference type="GO" id="GO:0046872">
    <property type="term" value="F:metal ion binding"/>
    <property type="evidence" value="ECO:0007669"/>
    <property type="project" value="UniProtKB-KW"/>
</dbReference>
<dbReference type="AlphaFoldDB" id="A0A2K9LTK8"/>
<dbReference type="Gene3D" id="3.40.50.300">
    <property type="entry name" value="P-loop containing nucleotide triphosphate hydrolases"/>
    <property type="match status" value="1"/>
</dbReference>
<dbReference type="EMBL" id="CP025543">
    <property type="protein sequence ID" value="AUM62408.1"/>
    <property type="molecule type" value="Genomic_DNA"/>
</dbReference>
<evidence type="ECO:0000256" key="7">
    <source>
        <dbReference type="ARBA" id="ARBA00022741"/>
    </source>
</evidence>
<keyword evidence="5" id="KW-0819">tRNA processing</keyword>
<keyword evidence="8" id="KW-0067">ATP-binding</keyword>
<dbReference type="InterPro" id="IPR027417">
    <property type="entry name" value="P-loop_NTPase"/>
</dbReference>
<dbReference type="PANTHER" id="PTHR33540">
    <property type="entry name" value="TRNA THREONYLCARBAMOYLADENOSINE BIOSYNTHESIS PROTEIN TSAE"/>
    <property type="match status" value="1"/>
</dbReference>
<dbReference type="GO" id="GO:0002949">
    <property type="term" value="P:tRNA threonylcarbamoyladenosine modification"/>
    <property type="evidence" value="ECO:0007669"/>
    <property type="project" value="InterPro"/>
</dbReference>
<sequence>MRFEISNIEELDIISEHLINYLKGNVCLILDGQMGAGKTTFTKNLLKKVGVKEIVTSPTFNIMNQYKLHDLNINHIDAYRLTNEEDEQMYLEQMIDSFNIVEWSKNLAIKYENYFKVIKLKIEVIDENIRVFNLEGVN</sequence>
<evidence type="ECO:0000256" key="4">
    <source>
        <dbReference type="ARBA" id="ARBA00022490"/>
    </source>
</evidence>
<dbReference type="SUPFAM" id="SSF52540">
    <property type="entry name" value="P-loop containing nucleoside triphosphate hydrolases"/>
    <property type="match status" value="1"/>
</dbReference>
<protein>
    <recommendedName>
        <fullName evidence="3">tRNA threonylcarbamoyladenosine biosynthesis protein TsaE</fullName>
    </recommendedName>
    <alternativeName>
        <fullName evidence="10">t(6)A37 threonylcarbamoyladenosine biosynthesis protein TsaE</fullName>
    </alternativeName>
</protein>
<dbReference type="Proteomes" id="UP000234790">
    <property type="component" value="Chromosome"/>
</dbReference>
<evidence type="ECO:0000313" key="11">
    <source>
        <dbReference type="EMBL" id="AUM62408.1"/>
    </source>
</evidence>
<evidence type="ECO:0000256" key="8">
    <source>
        <dbReference type="ARBA" id="ARBA00022840"/>
    </source>
</evidence>
<keyword evidence="6" id="KW-0479">Metal-binding</keyword>
<dbReference type="NCBIfam" id="TIGR00150">
    <property type="entry name" value="T6A_YjeE"/>
    <property type="match status" value="1"/>
</dbReference>
<accession>A0A2K9LTK8</accession>
<evidence type="ECO:0000256" key="2">
    <source>
        <dbReference type="ARBA" id="ARBA00007599"/>
    </source>
</evidence>
<keyword evidence="4" id="KW-0963">Cytoplasm</keyword>
<reference evidence="11 12" key="1">
    <citation type="submission" date="2017-12" db="EMBL/GenBank/DDBJ databases">
        <title>Complete genome sequence of Spiroplasma monobiae MQ-1 (ATCC 33825).</title>
        <authorList>
            <person name="Tsai Y.-M."/>
            <person name="Lo W.-S."/>
            <person name="Wu P.-S."/>
            <person name="Cho S.-T."/>
            <person name="Kuo C.-H."/>
        </authorList>
    </citation>
    <scope>NUCLEOTIDE SEQUENCE [LARGE SCALE GENOMIC DNA]</scope>
    <source>
        <strain evidence="11 12">MQ-1</strain>
    </source>
</reference>
<evidence type="ECO:0000256" key="5">
    <source>
        <dbReference type="ARBA" id="ARBA00022694"/>
    </source>
</evidence>
<dbReference type="Pfam" id="PF02367">
    <property type="entry name" value="TsaE"/>
    <property type="match status" value="1"/>
</dbReference>
<comment type="subcellular location">
    <subcellularLocation>
        <location evidence="1">Cytoplasm</location>
    </subcellularLocation>
</comment>
<dbReference type="KEGG" id="smoo:SMONO_v1c01570"/>
<name>A0A2K9LTK8_SPISQ</name>
<evidence type="ECO:0000256" key="1">
    <source>
        <dbReference type="ARBA" id="ARBA00004496"/>
    </source>
</evidence>
<evidence type="ECO:0000256" key="6">
    <source>
        <dbReference type="ARBA" id="ARBA00022723"/>
    </source>
</evidence>
<dbReference type="GO" id="GO:0005737">
    <property type="term" value="C:cytoplasm"/>
    <property type="evidence" value="ECO:0007669"/>
    <property type="project" value="UniProtKB-SubCell"/>
</dbReference>
<comment type="similarity">
    <text evidence="2">Belongs to the TsaE family.</text>
</comment>
<dbReference type="OrthoDB" id="9815896at2"/>
<evidence type="ECO:0000256" key="3">
    <source>
        <dbReference type="ARBA" id="ARBA00019010"/>
    </source>
</evidence>
<proteinExistence type="inferred from homology"/>
<gene>
    <name evidence="11" type="primary">tsaE</name>
    <name evidence="11" type="ORF">SMONO_v1c01570</name>
</gene>
<dbReference type="PANTHER" id="PTHR33540:SF2">
    <property type="entry name" value="TRNA THREONYLCARBAMOYLADENOSINE BIOSYNTHESIS PROTEIN TSAE"/>
    <property type="match status" value="1"/>
</dbReference>